<reference evidence="4" key="1">
    <citation type="journal article" date="2019" name="Int. J. Syst. Evol. Microbiol.">
        <title>The Global Catalogue of Microorganisms (GCM) 10K type strain sequencing project: providing services to taxonomists for standard genome sequencing and annotation.</title>
        <authorList>
            <consortium name="The Broad Institute Genomics Platform"/>
            <consortium name="The Broad Institute Genome Sequencing Center for Infectious Disease"/>
            <person name="Wu L."/>
            <person name="Ma J."/>
        </authorList>
    </citation>
    <scope>NUCLEOTIDE SEQUENCE [LARGE SCALE GENOMIC DNA]</scope>
    <source>
        <strain evidence="4">JCM 13008</strain>
    </source>
</reference>
<dbReference type="SUPFAM" id="SSF55073">
    <property type="entry name" value="Nucleotide cyclase"/>
    <property type="match status" value="1"/>
</dbReference>
<dbReference type="Pfam" id="PF00990">
    <property type="entry name" value="GGDEF"/>
    <property type="match status" value="1"/>
</dbReference>
<dbReference type="InterPro" id="IPR043128">
    <property type="entry name" value="Rev_trsase/Diguanyl_cyclase"/>
</dbReference>
<feature type="transmembrane region" description="Helical" evidence="1">
    <location>
        <begin position="37"/>
        <end position="55"/>
    </location>
</feature>
<dbReference type="RefSeq" id="WP_343990644.1">
    <property type="nucleotide sequence ID" value="NZ_BAAALG010000001.1"/>
</dbReference>
<dbReference type="EMBL" id="BAAALG010000001">
    <property type="protein sequence ID" value="GAA1091674.1"/>
    <property type="molecule type" value="Genomic_DNA"/>
</dbReference>
<feature type="transmembrane region" description="Helical" evidence="1">
    <location>
        <begin position="6"/>
        <end position="25"/>
    </location>
</feature>
<dbReference type="PROSITE" id="PS50887">
    <property type="entry name" value="GGDEF"/>
    <property type="match status" value="1"/>
</dbReference>
<dbReference type="NCBIfam" id="TIGR00254">
    <property type="entry name" value="GGDEF"/>
    <property type="match status" value="1"/>
</dbReference>
<keyword evidence="1" id="KW-0812">Transmembrane</keyword>
<dbReference type="InterPro" id="IPR000160">
    <property type="entry name" value="GGDEF_dom"/>
</dbReference>
<evidence type="ECO:0000313" key="3">
    <source>
        <dbReference type="EMBL" id="GAA1091674.1"/>
    </source>
</evidence>
<dbReference type="Gene3D" id="3.30.70.270">
    <property type="match status" value="1"/>
</dbReference>
<keyword evidence="1" id="KW-0472">Membrane</keyword>
<dbReference type="PANTHER" id="PTHR45138:SF9">
    <property type="entry name" value="DIGUANYLATE CYCLASE DGCM-RELATED"/>
    <property type="match status" value="1"/>
</dbReference>
<evidence type="ECO:0000313" key="4">
    <source>
        <dbReference type="Proteomes" id="UP001501581"/>
    </source>
</evidence>
<dbReference type="InterPro" id="IPR029787">
    <property type="entry name" value="Nucleotide_cyclase"/>
</dbReference>
<sequence>MLDTFSLRVAFGLVAVCVLVLTYFVTYRSTRSAYSGWWTLALLGFGPGALLYLFNGTPLQAIANPLGNAATILGTVCLWGGTRALGGRELPRWVLVAAPLASFVPALFDDPGDDVWPAGSVYLAVNAVLTVLAAREMLRLGWQLRRDDEPRMEYLRSVDSMTVVSCVFAAFYLLRTLVFVAVGPEADLFRIGFGSQAACLLFMLLMVATSFNVSILSFERESHALRERATRDALTGLFNRNAFEEAVSIMRRRSGGTGAAVLMADLDQFKGLNDGLGHQAGDRALVAFSESARTVVGERGVVGRLGGDEFVIVSFRARAEELAHAIDTAYRNADTQVEGDLPTVSFGIARLAPDDALDDALERADIAMYRAKAMGGGRAVRESADA</sequence>
<keyword evidence="1" id="KW-1133">Transmembrane helix</keyword>
<comment type="caution">
    <text evidence="3">The sequence shown here is derived from an EMBL/GenBank/DDBJ whole genome shotgun (WGS) entry which is preliminary data.</text>
</comment>
<evidence type="ECO:0000259" key="2">
    <source>
        <dbReference type="PROSITE" id="PS50887"/>
    </source>
</evidence>
<feature type="transmembrane region" description="Helical" evidence="1">
    <location>
        <begin position="115"/>
        <end position="134"/>
    </location>
</feature>
<accession>A0ABP4E544</accession>
<keyword evidence="4" id="KW-1185">Reference proteome</keyword>
<organism evidence="3 4">
    <name type="scientific">Nocardioides dubius</name>
    <dbReference type="NCBI Taxonomy" id="317019"/>
    <lineage>
        <taxon>Bacteria</taxon>
        <taxon>Bacillati</taxon>
        <taxon>Actinomycetota</taxon>
        <taxon>Actinomycetes</taxon>
        <taxon>Propionibacteriales</taxon>
        <taxon>Nocardioidaceae</taxon>
        <taxon>Nocardioides</taxon>
    </lineage>
</organism>
<feature type="transmembrane region" description="Helical" evidence="1">
    <location>
        <begin position="154"/>
        <end position="174"/>
    </location>
</feature>
<dbReference type="InterPro" id="IPR050469">
    <property type="entry name" value="Diguanylate_Cyclase"/>
</dbReference>
<gene>
    <name evidence="3" type="ORF">GCM10009668_03120</name>
</gene>
<feature type="transmembrane region" description="Helical" evidence="1">
    <location>
        <begin position="194"/>
        <end position="218"/>
    </location>
</feature>
<dbReference type="CDD" id="cd01949">
    <property type="entry name" value="GGDEF"/>
    <property type="match status" value="1"/>
</dbReference>
<dbReference type="SMART" id="SM00267">
    <property type="entry name" value="GGDEF"/>
    <property type="match status" value="1"/>
</dbReference>
<dbReference type="PANTHER" id="PTHR45138">
    <property type="entry name" value="REGULATORY COMPONENTS OF SENSORY TRANSDUCTION SYSTEM"/>
    <property type="match status" value="1"/>
</dbReference>
<proteinExistence type="predicted"/>
<feature type="domain" description="GGDEF" evidence="2">
    <location>
        <begin position="257"/>
        <end position="384"/>
    </location>
</feature>
<protein>
    <recommendedName>
        <fullName evidence="2">GGDEF domain-containing protein</fullName>
    </recommendedName>
</protein>
<evidence type="ECO:0000256" key="1">
    <source>
        <dbReference type="SAM" id="Phobius"/>
    </source>
</evidence>
<name>A0ABP4E544_9ACTN</name>
<dbReference type="Proteomes" id="UP001501581">
    <property type="component" value="Unassembled WGS sequence"/>
</dbReference>